<dbReference type="InterPro" id="IPR000715">
    <property type="entry name" value="Glycosyl_transferase_4"/>
</dbReference>
<dbReference type="PANTHER" id="PTHR22926:SF3">
    <property type="entry name" value="UNDECAPRENYL-PHOSPHATE ALPHA-N-ACETYLGLUCOSAMINYL 1-PHOSPHATE TRANSFERASE"/>
    <property type="match status" value="1"/>
</dbReference>
<feature type="binding site" evidence="7">
    <location>
        <position position="153"/>
    </location>
    <ligand>
        <name>Mg(2+)</name>
        <dbReference type="ChEBI" id="CHEBI:18420"/>
    </ligand>
</feature>
<evidence type="ECO:0000256" key="8">
    <source>
        <dbReference type="SAM" id="Phobius"/>
    </source>
</evidence>
<feature type="transmembrane region" description="Helical" evidence="8">
    <location>
        <begin position="104"/>
        <end position="121"/>
    </location>
</feature>
<keyword evidence="7" id="KW-0460">Magnesium</keyword>
<dbReference type="EMBL" id="AP018203">
    <property type="protein sequence ID" value="BAY54063.1"/>
    <property type="molecule type" value="Genomic_DNA"/>
</dbReference>
<evidence type="ECO:0000256" key="3">
    <source>
        <dbReference type="ARBA" id="ARBA00022679"/>
    </source>
</evidence>
<dbReference type="GO" id="GO:0005886">
    <property type="term" value="C:plasma membrane"/>
    <property type="evidence" value="ECO:0007669"/>
    <property type="project" value="UniProtKB-SubCell"/>
</dbReference>
<comment type="subcellular location">
    <subcellularLocation>
        <location evidence="1">Cell membrane</location>
        <topology evidence="1">Multi-pass membrane protein</topology>
    </subcellularLocation>
</comment>
<feature type="transmembrane region" description="Helical" evidence="8">
    <location>
        <begin position="47"/>
        <end position="66"/>
    </location>
</feature>
<evidence type="ECO:0000313" key="9">
    <source>
        <dbReference type="EMBL" id="BAY54063.1"/>
    </source>
</evidence>
<keyword evidence="7" id="KW-0479">Metal-binding</keyword>
<gene>
    <name evidence="9" type="ORF">NIES2135_08770</name>
</gene>
<feature type="transmembrane region" description="Helical" evidence="8">
    <location>
        <begin position="6"/>
        <end position="26"/>
    </location>
</feature>
<dbReference type="GO" id="GO:0071555">
    <property type="term" value="P:cell wall organization"/>
    <property type="evidence" value="ECO:0007669"/>
    <property type="project" value="TreeGrafter"/>
</dbReference>
<dbReference type="GO" id="GO:0016780">
    <property type="term" value="F:phosphotransferase activity, for other substituted phosphate groups"/>
    <property type="evidence" value="ECO:0007669"/>
    <property type="project" value="InterPro"/>
</dbReference>
<keyword evidence="3 9" id="KW-0808">Transferase</keyword>
<evidence type="ECO:0000256" key="4">
    <source>
        <dbReference type="ARBA" id="ARBA00022692"/>
    </source>
</evidence>
<dbReference type="Pfam" id="PF00953">
    <property type="entry name" value="Glycos_transf_4"/>
    <property type="match status" value="1"/>
</dbReference>
<feature type="transmembrane region" description="Helical" evidence="8">
    <location>
        <begin position="72"/>
        <end position="92"/>
    </location>
</feature>
<name>A0A1Z4JBI0_LEPBY</name>
<comment type="cofactor">
    <cofactor evidence="7">
        <name>Mg(2+)</name>
        <dbReference type="ChEBI" id="CHEBI:18420"/>
    </cofactor>
</comment>
<keyword evidence="2" id="KW-1003">Cell membrane</keyword>
<dbReference type="PANTHER" id="PTHR22926">
    <property type="entry name" value="PHOSPHO-N-ACETYLMURAMOYL-PENTAPEPTIDE-TRANSFERASE"/>
    <property type="match status" value="1"/>
</dbReference>
<proteinExistence type="predicted"/>
<evidence type="ECO:0000256" key="1">
    <source>
        <dbReference type="ARBA" id="ARBA00004651"/>
    </source>
</evidence>
<reference evidence="9 10" key="1">
    <citation type="submission" date="2017-06" db="EMBL/GenBank/DDBJ databases">
        <title>Genome sequencing of cyanobaciteial culture collection at National Institute for Environmental Studies (NIES).</title>
        <authorList>
            <person name="Hirose Y."/>
            <person name="Shimura Y."/>
            <person name="Fujisawa T."/>
            <person name="Nakamura Y."/>
            <person name="Kawachi M."/>
        </authorList>
    </citation>
    <scope>NUCLEOTIDE SEQUENCE [LARGE SCALE GENOMIC DNA]</scope>
    <source>
        <strain evidence="9 10">NIES-2135</strain>
    </source>
</reference>
<dbReference type="AlphaFoldDB" id="A0A1Z4JBI0"/>
<organism evidence="9 10">
    <name type="scientific">Leptolyngbya boryana NIES-2135</name>
    <dbReference type="NCBI Taxonomy" id="1973484"/>
    <lineage>
        <taxon>Bacteria</taxon>
        <taxon>Bacillati</taxon>
        <taxon>Cyanobacteriota</taxon>
        <taxon>Cyanophyceae</taxon>
        <taxon>Leptolyngbyales</taxon>
        <taxon>Leptolyngbyaceae</taxon>
        <taxon>Leptolyngbya group</taxon>
        <taxon>Leptolyngbya</taxon>
    </lineage>
</organism>
<dbReference type="CDD" id="cd06854">
    <property type="entry name" value="GT_WbpL_WbcO_like"/>
    <property type="match status" value="1"/>
</dbReference>
<feature type="transmembrane region" description="Helical" evidence="8">
    <location>
        <begin position="127"/>
        <end position="151"/>
    </location>
</feature>
<sequence>MNIFPSLLLASGGLSFVLVASIRQYLSQYLLDVPNHRSSHTQPTPRGGGLGFVIAFALVSAMLAWLDWQTFTASNALFIWAALIPLIIVGFFDDRGDVPARIRYLVQLSSAGIAIAAFSPFPQPWLAPLGMVGAMLAIALTMIGMTALINFYNFMDGLDGLVAGVSFVQFTYLAIEYNQPMLALLAISLLGFLWWNWSPAKIFMGDVGSTVLGAMIAISLLNQSGGAVQAWSSLAITLPLIADAIYTLIRRVIRKENIFQPHRTHLYQRLQQSGWNHAQVASTYILVTLAIALNLHFLQEFGAWLSLSEVVCAIALGERYLSHQQGIKMRTVIYSSVRNLIMGTRAG</sequence>
<dbReference type="GO" id="GO:0044038">
    <property type="term" value="P:cell wall macromolecule biosynthetic process"/>
    <property type="evidence" value="ECO:0007669"/>
    <property type="project" value="TreeGrafter"/>
</dbReference>
<protein>
    <submittedName>
        <fullName evidence="9">Family 4 glycosyl transferase</fullName>
    </submittedName>
</protein>
<evidence type="ECO:0000256" key="5">
    <source>
        <dbReference type="ARBA" id="ARBA00022989"/>
    </source>
</evidence>
<dbReference type="Proteomes" id="UP000217895">
    <property type="component" value="Chromosome"/>
</dbReference>
<accession>A0A1Z4JBI0</accession>
<evidence type="ECO:0000256" key="2">
    <source>
        <dbReference type="ARBA" id="ARBA00022475"/>
    </source>
</evidence>
<keyword evidence="4 8" id="KW-0812">Transmembrane</keyword>
<feature type="binding site" evidence="7">
    <location>
        <position position="206"/>
    </location>
    <ligand>
        <name>Mg(2+)</name>
        <dbReference type="ChEBI" id="CHEBI:18420"/>
    </ligand>
</feature>
<feature type="transmembrane region" description="Helical" evidence="8">
    <location>
        <begin position="181"/>
        <end position="197"/>
    </location>
</feature>
<dbReference type="GO" id="GO:0046872">
    <property type="term" value="F:metal ion binding"/>
    <property type="evidence" value="ECO:0007669"/>
    <property type="project" value="UniProtKB-KW"/>
</dbReference>
<feature type="transmembrane region" description="Helical" evidence="8">
    <location>
        <begin position="233"/>
        <end position="253"/>
    </location>
</feature>
<dbReference type="GO" id="GO:0009103">
    <property type="term" value="P:lipopolysaccharide biosynthetic process"/>
    <property type="evidence" value="ECO:0007669"/>
    <property type="project" value="TreeGrafter"/>
</dbReference>
<evidence type="ECO:0000313" key="10">
    <source>
        <dbReference type="Proteomes" id="UP000217895"/>
    </source>
</evidence>
<keyword evidence="5 8" id="KW-1133">Transmembrane helix</keyword>
<evidence type="ECO:0000256" key="6">
    <source>
        <dbReference type="ARBA" id="ARBA00023136"/>
    </source>
</evidence>
<keyword evidence="10" id="KW-1185">Reference proteome</keyword>
<evidence type="ECO:0000256" key="7">
    <source>
        <dbReference type="PIRSR" id="PIRSR600715-1"/>
    </source>
</evidence>
<keyword evidence="6 8" id="KW-0472">Membrane</keyword>